<protein>
    <submittedName>
        <fullName evidence="2">Uncharacterized protein</fullName>
    </submittedName>
</protein>
<keyword evidence="1" id="KW-0812">Transmembrane</keyword>
<keyword evidence="3" id="KW-1185">Reference proteome</keyword>
<evidence type="ECO:0000313" key="2">
    <source>
        <dbReference type="EMBL" id="GFS71131.1"/>
    </source>
</evidence>
<accession>A0A8X6MPK0</accession>
<organism evidence="2 3">
    <name type="scientific">Nephila pilipes</name>
    <name type="common">Giant wood spider</name>
    <name type="synonym">Nephila maculata</name>
    <dbReference type="NCBI Taxonomy" id="299642"/>
    <lineage>
        <taxon>Eukaryota</taxon>
        <taxon>Metazoa</taxon>
        <taxon>Ecdysozoa</taxon>
        <taxon>Arthropoda</taxon>
        <taxon>Chelicerata</taxon>
        <taxon>Arachnida</taxon>
        <taxon>Araneae</taxon>
        <taxon>Araneomorphae</taxon>
        <taxon>Entelegynae</taxon>
        <taxon>Araneoidea</taxon>
        <taxon>Nephilidae</taxon>
        <taxon>Nephila</taxon>
    </lineage>
</organism>
<keyword evidence="1" id="KW-1133">Transmembrane helix</keyword>
<dbReference type="Proteomes" id="UP000887013">
    <property type="component" value="Unassembled WGS sequence"/>
</dbReference>
<evidence type="ECO:0000256" key="1">
    <source>
        <dbReference type="SAM" id="Phobius"/>
    </source>
</evidence>
<name>A0A8X6MPK0_NEPPI</name>
<evidence type="ECO:0000313" key="3">
    <source>
        <dbReference type="Proteomes" id="UP000887013"/>
    </source>
</evidence>
<keyword evidence="1" id="KW-0472">Membrane</keyword>
<reference evidence="2" key="1">
    <citation type="submission" date="2020-08" db="EMBL/GenBank/DDBJ databases">
        <title>Multicomponent nature underlies the extraordinary mechanical properties of spider dragline silk.</title>
        <authorList>
            <person name="Kono N."/>
            <person name="Nakamura H."/>
            <person name="Mori M."/>
            <person name="Yoshida Y."/>
            <person name="Ohtoshi R."/>
            <person name="Malay A.D."/>
            <person name="Moran D.A.P."/>
            <person name="Tomita M."/>
            <person name="Numata K."/>
            <person name="Arakawa K."/>
        </authorList>
    </citation>
    <scope>NUCLEOTIDE SEQUENCE</scope>
</reference>
<feature type="transmembrane region" description="Helical" evidence="1">
    <location>
        <begin position="88"/>
        <end position="105"/>
    </location>
</feature>
<comment type="caution">
    <text evidence="2">The sequence shown here is derived from an EMBL/GenBank/DDBJ whole genome shotgun (WGS) entry which is preliminary data.</text>
</comment>
<dbReference type="AlphaFoldDB" id="A0A8X6MPK0"/>
<sequence>MLHPQQYEAYMGIVSLISVWILFVAFCLAFIAMTVTGSLVHDDSASIWIKTQELINTRQRLSFSQKRFLSVVEKNLAMTVWKIAPVKRSFILAALGTIFTYCILLDDL</sequence>
<dbReference type="EMBL" id="BMAW01049557">
    <property type="protein sequence ID" value="GFS71131.1"/>
    <property type="molecule type" value="Genomic_DNA"/>
</dbReference>
<gene>
    <name evidence="2" type="primary">AVEN_214508_1</name>
    <name evidence="2" type="ORF">NPIL_550361</name>
</gene>
<feature type="transmembrane region" description="Helical" evidence="1">
    <location>
        <begin position="12"/>
        <end position="33"/>
    </location>
</feature>
<proteinExistence type="predicted"/>